<gene>
    <name evidence="1" type="ORF">BH719_06780</name>
</gene>
<evidence type="ECO:0008006" key="3">
    <source>
        <dbReference type="Google" id="ProtNLM"/>
    </source>
</evidence>
<accession>A0A1D8B380</accession>
<organism evidence="1 2">
    <name type="scientific">Pauljensenia hongkongensis</name>
    <dbReference type="NCBI Taxonomy" id="178339"/>
    <lineage>
        <taxon>Bacteria</taxon>
        <taxon>Bacillati</taxon>
        <taxon>Actinomycetota</taxon>
        <taxon>Actinomycetes</taxon>
        <taxon>Actinomycetales</taxon>
        <taxon>Actinomycetaceae</taxon>
        <taxon>Pauljensenia</taxon>
    </lineage>
</organism>
<dbReference type="OrthoDB" id="3258618at2"/>
<keyword evidence="2" id="KW-1185">Reference proteome</keyword>
<dbReference type="KEGG" id="phon:BH719_06780"/>
<dbReference type="EMBL" id="CP017298">
    <property type="protein sequence ID" value="AOS47585.1"/>
    <property type="molecule type" value="Genomic_DNA"/>
</dbReference>
<evidence type="ECO:0000313" key="2">
    <source>
        <dbReference type="Proteomes" id="UP000095214"/>
    </source>
</evidence>
<reference evidence="1 2" key="1">
    <citation type="submission" date="2016-09" db="EMBL/GenBank/DDBJ databases">
        <title>Complete genome sequence of Actinomyces hongkongensis HKU8.</title>
        <authorList>
            <person name="Gao Y.-X."/>
            <person name="Zhou Y.-Y."/>
            <person name="Xie Y."/>
            <person name="Wang M."/>
            <person name="Wang S.-J."/>
            <person name="Shen S.-G."/>
        </authorList>
    </citation>
    <scope>NUCLEOTIDE SEQUENCE [LARGE SCALE GENOMIC DNA]</scope>
    <source>
        <strain evidence="1 2">HKU8</strain>
    </source>
</reference>
<dbReference type="Proteomes" id="UP000095214">
    <property type="component" value="Chromosome"/>
</dbReference>
<dbReference type="AlphaFoldDB" id="A0A1D8B380"/>
<evidence type="ECO:0000313" key="1">
    <source>
        <dbReference type="EMBL" id="AOS47585.1"/>
    </source>
</evidence>
<protein>
    <recommendedName>
        <fullName evidence="3">TIR domain-containing protein</fullName>
    </recommendedName>
</protein>
<sequence>MSDSKLYILNAREDQELAGSFLALAEPRLKSVRDHAFAWWSPSSLLPGEERRTQIDDRLAESDYVILLLSPDLLVYLRDEDAPKISDSYAKLLPVMLVDVPLDRSMELFGIDDRQIYCGDTVEPHSYVSLDSAYQRNRFVDGFITRMIRRINGKGGYQ</sequence>
<proteinExistence type="predicted"/>
<dbReference type="InterPro" id="IPR035897">
    <property type="entry name" value="Toll_tir_struct_dom_sf"/>
</dbReference>
<dbReference type="RefSeq" id="WP_009744075.1">
    <property type="nucleotide sequence ID" value="NZ_CP017298.1"/>
</dbReference>
<dbReference type="SUPFAM" id="SSF52200">
    <property type="entry name" value="Toll/Interleukin receptor TIR domain"/>
    <property type="match status" value="1"/>
</dbReference>
<name>A0A1D8B380_9ACTO</name>